<evidence type="ECO:0000256" key="3">
    <source>
        <dbReference type="ARBA" id="ARBA00023136"/>
    </source>
</evidence>
<dbReference type="CDD" id="cd06225">
    <property type="entry name" value="HAMP"/>
    <property type="match status" value="1"/>
</dbReference>
<feature type="domain" description="HAMP" evidence="9">
    <location>
        <begin position="206"/>
        <end position="259"/>
    </location>
</feature>
<feature type="transmembrane region" description="Helical" evidence="7">
    <location>
        <begin position="185"/>
        <end position="208"/>
    </location>
</feature>
<evidence type="ECO:0000259" key="9">
    <source>
        <dbReference type="PROSITE" id="PS50885"/>
    </source>
</evidence>
<dbReference type="InterPro" id="IPR004089">
    <property type="entry name" value="MCPsignal_dom"/>
</dbReference>
<evidence type="ECO:0000256" key="5">
    <source>
        <dbReference type="ARBA" id="ARBA00029447"/>
    </source>
</evidence>
<evidence type="ECO:0008006" key="12">
    <source>
        <dbReference type="Google" id="ProtNLM"/>
    </source>
</evidence>
<comment type="subcellular location">
    <subcellularLocation>
        <location evidence="1">Cell membrane</location>
    </subcellularLocation>
</comment>
<dbReference type="SMART" id="SM00283">
    <property type="entry name" value="MA"/>
    <property type="match status" value="1"/>
</dbReference>
<sequence length="564" mass="61946">MKMFKFKSIKMRILTGFLLVSILILGLAAVNLYSQSQINEDTDQMINNQLPLLIANEQLSFNISQRIALTRGYVLLGDNSYKEDFQRYTEESVRYEEQIMNLSNSERARELVDLSNEWEVIVTEEVFAQYDSGNEAEAIQILTSTVQPLAREIMEGYIELTHQREEQMLESGQNIVSNGEFSSRIGMIISLAVLIIGVVVGLVTAHLITKPVKILMERLNLVAKGDLSQPPIINHSEDEIGHLVKDTNKMTETIQGLLSEINQVSQIVSSQSEELTQAANEVKEGGLQVASTMEQLSSGVESQANSATDLAATMDKLSYEVMEVNQNSQQVSQSSAEIISHSEEGNQFMSKSVEQMAFIDGIIQNAVQRVKSLNERSNEISQLVLVIKDVADQTNLLALNAAIEAARAGEHGKGFAVVANEVRKLAEEVAGSVSDITGIVNNILKETNETANSLEMGYNEVEKGTEQIKITGERFKSINHSVTDMVGNIKQISQKLDYVSSTTQGVNETVEEIAAVAEESSAGVQQTSASVQQTSSSMEEVAGSADQLAVQAEKLNELINRFKL</sequence>
<feature type="domain" description="Methyl-accepting transducer" evidence="8">
    <location>
        <begin position="278"/>
        <end position="528"/>
    </location>
</feature>
<keyword evidence="2" id="KW-1003">Cell membrane</keyword>
<keyword evidence="7" id="KW-0812">Transmembrane</keyword>
<dbReference type="CDD" id="cd11386">
    <property type="entry name" value="MCP_signal"/>
    <property type="match status" value="1"/>
</dbReference>
<evidence type="ECO:0000256" key="4">
    <source>
        <dbReference type="ARBA" id="ARBA00023224"/>
    </source>
</evidence>
<dbReference type="PANTHER" id="PTHR32089">
    <property type="entry name" value="METHYL-ACCEPTING CHEMOTAXIS PROTEIN MCPB"/>
    <property type="match status" value="1"/>
</dbReference>
<accession>A0A161PJ16</accession>
<evidence type="ECO:0000256" key="7">
    <source>
        <dbReference type="SAM" id="Phobius"/>
    </source>
</evidence>
<evidence type="ECO:0000313" key="10">
    <source>
        <dbReference type="EMBL" id="KYG29251.1"/>
    </source>
</evidence>
<comment type="caution">
    <text evidence="10">The sequence shown here is derived from an EMBL/GenBank/DDBJ whole genome shotgun (WGS) entry which is preliminary data.</text>
</comment>
<evidence type="ECO:0000256" key="1">
    <source>
        <dbReference type="ARBA" id="ARBA00004236"/>
    </source>
</evidence>
<dbReference type="PROSITE" id="PS50885">
    <property type="entry name" value="HAMP"/>
    <property type="match status" value="1"/>
</dbReference>
<dbReference type="EMBL" id="LTAO01000023">
    <property type="protein sequence ID" value="KYG29251.1"/>
    <property type="molecule type" value="Genomic_DNA"/>
</dbReference>
<dbReference type="Gene3D" id="1.10.287.950">
    <property type="entry name" value="Methyl-accepting chemotaxis protein"/>
    <property type="match status" value="1"/>
</dbReference>
<keyword evidence="4 6" id="KW-0807">Transducer</keyword>
<dbReference type="GO" id="GO:0005886">
    <property type="term" value="C:plasma membrane"/>
    <property type="evidence" value="ECO:0007669"/>
    <property type="project" value="UniProtKB-SubCell"/>
</dbReference>
<dbReference type="PROSITE" id="PS50111">
    <property type="entry name" value="CHEMOTAXIS_TRANSDUC_2"/>
    <property type="match status" value="1"/>
</dbReference>
<comment type="similarity">
    <text evidence="5">Belongs to the methyl-accepting chemotaxis (MCP) protein family.</text>
</comment>
<dbReference type="Pfam" id="PF00672">
    <property type="entry name" value="HAMP"/>
    <property type="match status" value="1"/>
</dbReference>
<dbReference type="SMART" id="SM00304">
    <property type="entry name" value="HAMP"/>
    <property type="match status" value="1"/>
</dbReference>
<name>A0A161PJ16_9BACI</name>
<evidence type="ECO:0000313" key="11">
    <source>
        <dbReference type="Proteomes" id="UP000075806"/>
    </source>
</evidence>
<dbReference type="OrthoDB" id="2168386at2"/>
<dbReference type="RefSeq" id="WP_061949070.1">
    <property type="nucleotide sequence ID" value="NZ_LTAO01000023.1"/>
</dbReference>
<dbReference type="GO" id="GO:0007165">
    <property type="term" value="P:signal transduction"/>
    <property type="evidence" value="ECO:0007669"/>
    <property type="project" value="UniProtKB-KW"/>
</dbReference>
<dbReference type="Gene3D" id="6.10.340.10">
    <property type="match status" value="1"/>
</dbReference>
<evidence type="ECO:0000259" key="8">
    <source>
        <dbReference type="PROSITE" id="PS50111"/>
    </source>
</evidence>
<dbReference type="Proteomes" id="UP000075806">
    <property type="component" value="Unassembled WGS sequence"/>
</dbReference>
<organism evidence="10 11">
    <name type="scientific">Alkalihalobacillus trypoxylicola</name>
    <dbReference type="NCBI Taxonomy" id="519424"/>
    <lineage>
        <taxon>Bacteria</taxon>
        <taxon>Bacillati</taxon>
        <taxon>Bacillota</taxon>
        <taxon>Bacilli</taxon>
        <taxon>Bacillales</taxon>
        <taxon>Bacillaceae</taxon>
        <taxon>Alkalihalobacillus</taxon>
    </lineage>
</organism>
<dbReference type="STRING" id="519424.AZF04_06920"/>
<proteinExistence type="inferred from homology"/>
<gene>
    <name evidence="10" type="ORF">AZF04_06920</name>
</gene>
<reference evidence="10" key="1">
    <citation type="submission" date="2016-02" db="EMBL/GenBank/DDBJ databases">
        <title>Genome sequence of Bacillus trypoxylicola KCTC 13244(T).</title>
        <authorList>
            <person name="Jeong H."/>
            <person name="Park S.-H."/>
            <person name="Choi S.-K."/>
        </authorList>
    </citation>
    <scope>NUCLEOTIDE SEQUENCE [LARGE SCALE GENOMIC DNA]</scope>
    <source>
        <strain evidence="10">KCTC 13244</strain>
    </source>
</reference>
<dbReference type="SUPFAM" id="SSF58104">
    <property type="entry name" value="Methyl-accepting chemotaxis protein (MCP) signaling domain"/>
    <property type="match status" value="1"/>
</dbReference>
<dbReference type="Pfam" id="PF00015">
    <property type="entry name" value="MCPsignal"/>
    <property type="match status" value="1"/>
</dbReference>
<keyword evidence="11" id="KW-1185">Reference proteome</keyword>
<dbReference type="AlphaFoldDB" id="A0A161PJ16"/>
<protein>
    <recommendedName>
        <fullName evidence="12">Chemotaxis protein</fullName>
    </recommendedName>
</protein>
<evidence type="ECO:0000256" key="2">
    <source>
        <dbReference type="ARBA" id="ARBA00022475"/>
    </source>
</evidence>
<evidence type="ECO:0000256" key="6">
    <source>
        <dbReference type="PROSITE-ProRule" id="PRU00284"/>
    </source>
</evidence>
<keyword evidence="3 7" id="KW-0472">Membrane</keyword>
<keyword evidence="7" id="KW-1133">Transmembrane helix</keyword>
<dbReference type="InterPro" id="IPR003660">
    <property type="entry name" value="HAMP_dom"/>
</dbReference>
<dbReference type="PANTHER" id="PTHR32089:SF112">
    <property type="entry name" value="LYSOZYME-LIKE PROTEIN-RELATED"/>
    <property type="match status" value="1"/>
</dbReference>